<proteinExistence type="predicted"/>
<dbReference type="SUPFAM" id="SSF53448">
    <property type="entry name" value="Nucleotide-diphospho-sugar transferases"/>
    <property type="match status" value="1"/>
</dbReference>
<dbReference type="Proteomes" id="UP001642540">
    <property type="component" value="Unassembled WGS sequence"/>
</dbReference>
<comment type="caution">
    <text evidence="1">The sequence shown here is derived from an EMBL/GenBank/DDBJ whole genome shotgun (WGS) entry which is preliminary data.</text>
</comment>
<evidence type="ECO:0000313" key="2">
    <source>
        <dbReference type="Proteomes" id="UP001642540"/>
    </source>
</evidence>
<dbReference type="PANTHER" id="PTHR11183">
    <property type="entry name" value="GLYCOGENIN SUBFAMILY MEMBER"/>
    <property type="match status" value="1"/>
</dbReference>
<dbReference type="InterPro" id="IPR029044">
    <property type="entry name" value="Nucleotide-diphossugar_trans"/>
</dbReference>
<reference evidence="1 2" key="1">
    <citation type="submission" date="2024-08" db="EMBL/GenBank/DDBJ databases">
        <authorList>
            <person name="Cucini C."/>
            <person name="Frati F."/>
        </authorList>
    </citation>
    <scope>NUCLEOTIDE SEQUENCE [LARGE SCALE GENOMIC DNA]</scope>
</reference>
<accession>A0ABP1RMG1</accession>
<dbReference type="EMBL" id="CAXLJM020000085">
    <property type="protein sequence ID" value="CAL8130875.1"/>
    <property type="molecule type" value="Genomic_DNA"/>
</dbReference>
<feature type="non-terminal residue" evidence="1">
    <location>
        <position position="247"/>
    </location>
</feature>
<gene>
    <name evidence="1" type="ORF">ODALV1_LOCUS23927</name>
</gene>
<dbReference type="InterPro" id="IPR050587">
    <property type="entry name" value="GNT1/Glycosyltrans_8"/>
</dbReference>
<sequence>MRGFCNEAWVTVALSDTDVPRALTLSWSLKDVLTTRKLVVIASSQLSKSLKESLHLGFDFVFYLQPDLKPDGISEYDFGKLTAFTLVSFEKIALVSPDMMVTRNCDELFDGKVKEGMIWMENREVPAAVIKPSIKTYNALLKAIREKRRYAAAANFPNKLDSLQCGIISLKNGLFAGEENDVCIVNLEGISIEELKAKKDLGVIEKVVLERWEGILNSYVHPLLQQNSLSTIMADNPTENGTRNSLL</sequence>
<evidence type="ECO:0000313" key="1">
    <source>
        <dbReference type="EMBL" id="CAL8130875.1"/>
    </source>
</evidence>
<name>A0ABP1RMG1_9HEXA</name>
<protein>
    <submittedName>
        <fullName evidence="1">Uncharacterized protein</fullName>
    </submittedName>
</protein>
<dbReference type="Gene3D" id="3.90.550.10">
    <property type="entry name" value="Spore Coat Polysaccharide Biosynthesis Protein SpsA, Chain A"/>
    <property type="match status" value="1"/>
</dbReference>
<organism evidence="1 2">
    <name type="scientific">Orchesella dallaii</name>
    <dbReference type="NCBI Taxonomy" id="48710"/>
    <lineage>
        <taxon>Eukaryota</taxon>
        <taxon>Metazoa</taxon>
        <taxon>Ecdysozoa</taxon>
        <taxon>Arthropoda</taxon>
        <taxon>Hexapoda</taxon>
        <taxon>Collembola</taxon>
        <taxon>Entomobryomorpha</taxon>
        <taxon>Entomobryoidea</taxon>
        <taxon>Orchesellidae</taxon>
        <taxon>Orchesellinae</taxon>
        <taxon>Orchesella</taxon>
    </lineage>
</organism>
<keyword evidence="2" id="KW-1185">Reference proteome</keyword>